<dbReference type="InterPro" id="IPR000182">
    <property type="entry name" value="GNAT_dom"/>
</dbReference>
<dbReference type="SUPFAM" id="SSF55729">
    <property type="entry name" value="Acyl-CoA N-acyltransferases (Nat)"/>
    <property type="match status" value="1"/>
</dbReference>
<dbReference type="AlphaFoldDB" id="A0A2Y8ZSN5"/>
<sequence length="170" mass="18903">MTDFVLRPIVDADAEEVGTAHVRIWQHTYAGMMDQAKLDALQPEQRITGWREQIIPGQVAREAAGETLTRCAVDPATGRIAGFGTGGRPRDEDPPRATELWSLNVLPEFHGTGAAAQLLDVLIGDRPAYLWVATQNDRAIAFYRKHGFELDGQTQYDDAWSCHESRMVRG</sequence>
<dbReference type="Gene3D" id="3.40.630.30">
    <property type="match status" value="1"/>
</dbReference>
<name>A0A2Y8ZSN5_9MICO</name>
<organism evidence="2 3">
    <name type="scientific">Branchiibius hedensis</name>
    <dbReference type="NCBI Taxonomy" id="672460"/>
    <lineage>
        <taxon>Bacteria</taxon>
        <taxon>Bacillati</taxon>
        <taxon>Actinomycetota</taxon>
        <taxon>Actinomycetes</taxon>
        <taxon>Micrococcales</taxon>
        <taxon>Dermacoccaceae</taxon>
        <taxon>Branchiibius</taxon>
    </lineage>
</organism>
<dbReference type="PROSITE" id="PS51186">
    <property type="entry name" value="GNAT"/>
    <property type="match status" value="1"/>
</dbReference>
<dbReference type="GO" id="GO:0016747">
    <property type="term" value="F:acyltransferase activity, transferring groups other than amino-acyl groups"/>
    <property type="evidence" value="ECO:0007669"/>
    <property type="project" value="InterPro"/>
</dbReference>
<feature type="domain" description="N-acetyltransferase" evidence="1">
    <location>
        <begin position="20"/>
        <end position="169"/>
    </location>
</feature>
<evidence type="ECO:0000313" key="3">
    <source>
        <dbReference type="Proteomes" id="UP000250028"/>
    </source>
</evidence>
<dbReference type="Proteomes" id="UP000250028">
    <property type="component" value="Unassembled WGS sequence"/>
</dbReference>
<evidence type="ECO:0000313" key="2">
    <source>
        <dbReference type="EMBL" id="SSA33319.1"/>
    </source>
</evidence>
<evidence type="ECO:0000259" key="1">
    <source>
        <dbReference type="PROSITE" id="PS51186"/>
    </source>
</evidence>
<dbReference type="InterPro" id="IPR016181">
    <property type="entry name" value="Acyl_CoA_acyltransferase"/>
</dbReference>
<gene>
    <name evidence="2" type="ORF">SAMN04489750_0593</name>
</gene>
<keyword evidence="3" id="KW-1185">Reference proteome</keyword>
<dbReference type="EMBL" id="UESZ01000001">
    <property type="protein sequence ID" value="SSA33319.1"/>
    <property type="molecule type" value="Genomic_DNA"/>
</dbReference>
<dbReference type="OrthoDB" id="5243635at2"/>
<keyword evidence="2" id="KW-0808">Transferase</keyword>
<dbReference type="Pfam" id="PF00583">
    <property type="entry name" value="Acetyltransf_1"/>
    <property type="match status" value="1"/>
</dbReference>
<reference evidence="3" key="1">
    <citation type="submission" date="2016-10" db="EMBL/GenBank/DDBJ databases">
        <authorList>
            <person name="Varghese N."/>
            <person name="Submissions S."/>
        </authorList>
    </citation>
    <scope>NUCLEOTIDE SEQUENCE [LARGE SCALE GENOMIC DNA]</scope>
    <source>
        <strain evidence="3">DSM 22951</strain>
    </source>
</reference>
<dbReference type="RefSeq" id="WP_109684035.1">
    <property type="nucleotide sequence ID" value="NZ_QGDN01000001.1"/>
</dbReference>
<accession>A0A2Y8ZSN5</accession>
<protein>
    <submittedName>
        <fullName evidence="2">Acetyltransferase (GNAT) family protein</fullName>
    </submittedName>
</protein>
<proteinExistence type="predicted"/>